<dbReference type="Gene3D" id="3.40.50.150">
    <property type="entry name" value="Vaccinia Virus protein VP39"/>
    <property type="match status" value="1"/>
</dbReference>
<evidence type="ECO:0000313" key="3">
    <source>
        <dbReference type="EMBL" id="KAK2592533.1"/>
    </source>
</evidence>
<accession>A0AAJ0CIM8</accession>
<keyword evidence="4" id="KW-1185">Reference proteome</keyword>
<evidence type="ECO:0000256" key="1">
    <source>
        <dbReference type="ARBA" id="ARBA00038158"/>
    </source>
</evidence>
<comment type="similarity">
    <text evidence="1">Belongs to the methyltransferase superfamily. LaeA methyltransferase family.</text>
</comment>
<dbReference type="EMBL" id="JASWJB010000261">
    <property type="protein sequence ID" value="KAK2592533.1"/>
    <property type="molecule type" value="Genomic_DNA"/>
</dbReference>
<proteinExistence type="inferred from homology"/>
<dbReference type="InterPro" id="IPR029063">
    <property type="entry name" value="SAM-dependent_MTases_sf"/>
</dbReference>
<evidence type="ECO:0000313" key="4">
    <source>
        <dbReference type="Proteomes" id="UP001251528"/>
    </source>
</evidence>
<sequence>MESTQHRINTSTPSCAISADLADTVGATPPPNIQPASDGSLSDVAPSEGIQTAMTSVAGSDDGSELVDSNNALRKVARGASVPSFDTRTLYSPREFGRPPSGHGTVYTSYNGRAYSDNCSSTRSLWARELDYREIHGRNYCKNYYMPNDEMEQLRLTVQHEVFMQTFNGEVAFAPVANPTHVLDLGTGTGEWAIRFAELHPDCEVVGTDISAIQETCGIPMNLFFEIEDAEEWDRPTEHYDLVNMRCLEGAFRDWTSIYKNVYDSLKPGGWVQVADLDGKEGSYTFFSGFPPDAPAFRIIQDLFVGAEKSGRHRGIFHLEPCYFEEAGFVDIQIAEHKFRMNLNDGGVGKLWLMTWLDGLEAYCLRTLTEYMGWDPDVVKMNVRETARQIADFAQNKEACKTMVFKMRIVLARKPSSPGSPVPSQPSGESAM</sequence>
<dbReference type="SUPFAM" id="SSF53335">
    <property type="entry name" value="S-adenosyl-L-methionine-dependent methyltransferases"/>
    <property type="match status" value="1"/>
</dbReference>
<dbReference type="GO" id="GO:0008168">
    <property type="term" value="F:methyltransferase activity"/>
    <property type="evidence" value="ECO:0007669"/>
    <property type="project" value="TreeGrafter"/>
</dbReference>
<dbReference type="Proteomes" id="UP001251528">
    <property type="component" value="Unassembled WGS sequence"/>
</dbReference>
<dbReference type="PANTHER" id="PTHR43591:SF105">
    <property type="entry name" value="METHYLTRANSFERASE DOMAIN-CONTAINING PROTEIN-RELATED"/>
    <property type="match status" value="1"/>
</dbReference>
<reference evidence="3" key="1">
    <citation type="submission" date="2023-06" db="EMBL/GenBank/DDBJ databases">
        <title>Conoideocrella luteorostrata (Hypocreales: Clavicipitaceae), a potential biocontrol fungus for elongate hemlock scale in United States Christmas tree production areas.</title>
        <authorList>
            <person name="Barrett H."/>
            <person name="Lovett B."/>
            <person name="Macias A.M."/>
            <person name="Stajich J.E."/>
            <person name="Kasson M.T."/>
        </authorList>
    </citation>
    <scope>NUCLEOTIDE SEQUENCE</scope>
    <source>
        <strain evidence="3">ARSEF 14590</strain>
    </source>
</reference>
<dbReference type="AlphaFoldDB" id="A0AAJ0CIM8"/>
<evidence type="ECO:0000256" key="2">
    <source>
        <dbReference type="SAM" id="MobiDB-lite"/>
    </source>
</evidence>
<name>A0AAJ0CIM8_9HYPO</name>
<evidence type="ECO:0008006" key="5">
    <source>
        <dbReference type="Google" id="ProtNLM"/>
    </source>
</evidence>
<dbReference type="Pfam" id="PF13489">
    <property type="entry name" value="Methyltransf_23"/>
    <property type="match status" value="1"/>
</dbReference>
<comment type="caution">
    <text evidence="3">The sequence shown here is derived from an EMBL/GenBank/DDBJ whole genome shotgun (WGS) entry which is preliminary data.</text>
</comment>
<dbReference type="PANTHER" id="PTHR43591">
    <property type="entry name" value="METHYLTRANSFERASE"/>
    <property type="match status" value="1"/>
</dbReference>
<dbReference type="CDD" id="cd02440">
    <property type="entry name" value="AdoMet_MTases"/>
    <property type="match status" value="1"/>
</dbReference>
<feature type="region of interest" description="Disordered" evidence="2">
    <location>
        <begin position="23"/>
        <end position="44"/>
    </location>
</feature>
<gene>
    <name evidence="3" type="ORF">QQS21_009778</name>
</gene>
<organism evidence="3 4">
    <name type="scientific">Conoideocrella luteorostrata</name>
    <dbReference type="NCBI Taxonomy" id="1105319"/>
    <lineage>
        <taxon>Eukaryota</taxon>
        <taxon>Fungi</taxon>
        <taxon>Dikarya</taxon>
        <taxon>Ascomycota</taxon>
        <taxon>Pezizomycotina</taxon>
        <taxon>Sordariomycetes</taxon>
        <taxon>Hypocreomycetidae</taxon>
        <taxon>Hypocreales</taxon>
        <taxon>Clavicipitaceae</taxon>
        <taxon>Conoideocrella</taxon>
    </lineage>
</organism>
<protein>
    <recommendedName>
        <fullName evidence="5">S-adenosyl-L-methionine-dependent methyltransferase</fullName>
    </recommendedName>
</protein>